<dbReference type="PROSITE" id="PS50234">
    <property type="entry name" value="VWFA"/>
    <property type="match status" value="1"/>
</dbReference>
<sequence length="348" mass="38199">MRRLPVFFVLDVSESMIGDNLKNMEEGMQRIMQTLRTDPYALETVHMSVIAFAGMARTLVPLLEVASFYPPRLPVGSGTALGAALRHLMQELDRQVITSTPDRKGDWKPIIYLLTDGKPTDQVDEAIRTWHDRYARRAQLVAIAIGRYADLSVLKRLTDSVLVFEQSNSGDFAKFIQWMSASVLSQSRAVGQEGGITLAKTDNALLTLVKDITSSDGVPDQDCVVLVGRCRRTRHPYLMKYERVSPNFEIEGITLSTPHFAVAGCYPISEDYFEWSAPEPEGLVVSTEVLLGVPGCPNCGATSAFGRCHCGGLFCLSGDGEVVCPWCGQSVLFLPGGGEDFDVQRGRG</sequence>
<organism evidence="2 3">
    <name type="scientific">Methylocaldum marinum</name>
    <dbReference type="NCBI Taxonomy" id="1432792"/>
    <lineage>
        <taxon>Bacteria</taxon>
        <taxon>Pseudomonadati</taxon>
        <taxon>Pseudomonadota</taxon>
        <taxon>Gammaproteobacteria</taxon>
        <taxon>Methylococcales</taxon>
        <taxon>Methylococcaceae</taxon>
        <taxon>Methylocaldum</taxon>
    </lineage>
</organism>
<dbReference type="Pfam" id="PF00092">
    <property type="entry name" value="VWA"/>
    <property type="match status" value="1"/>
</dbReference>
<feature type="domain" description="VWFA" evidence="1">
    <location>
        <begin position="5"/>
        <end position="179"/>
    </location>
</feature>
<name>A0A286P3G1_9GAMM</name>
<dbReference type="OrthoDB" id="9806395at2"/>
<dbReference type="RefSeq" id="WP_119628023.1">
    <property type="nucleotide sequence ID" value="NZ_AP017928.1"/>
</dbReference>
<evidence type="ECO:0000313" key="2">
    <source>
        <dbReference type="EMBL" id="BBA32183.1"/>
    </source>
</evidence>
<dbReference type="InterPro" id="IPR002035">
    <property type="entry name" value="VWF_A"/>
</dbReference>
<dbReference type="EMBL" id="AP017928">
    <property type="protein sequence ID" value="BBA32183.1"/>
    <property type="molecule type" value="Genomic_DNA"/>
</dbReference>
<reference evidence="2 3" key="1">
    <citation type="submission" date="2016-12" db="EMBL/GenBank/DDBJ databases">
        <title>Genome sequencing of Methylocaldum marinum.</title>
        <authorList>
            <person name="Takeuchi M."/>
            <person name="Kamagata Y."/>
            <person name="Hiraoka S."/>
            <person name="Oshima K."/>
            <person name="Hattori M."/>
            <person name="Iwasaki W."/>
        </authorList>
    </citation>
    <scope>NUCLEOTIDE SEQUENCE [LARGE SCALE GENOMIC DNA]</scope>
    <source>
        <strain evidence="2 3">S8</strain>
    </source>
</reference>
<gene>
    <name evidence="2" type="ORF">sS8_0215</name>
</gene>
<dbReference type="KEGG" id="mmai:sS8_0215"/>
<evidence type="ECO:0000313" key="3">
    <source>
        <dbReference type="Proteomes" id="UP000266313"/>
    </source>
</evidence>
<dbReference type="Pfam" id="PF15616">
    <property type="entry name" value="TerY_C"/>
    <property type="match status" value="1"/>
</dbReference>
<accession>A0A286P3G1</accession>
<evidence type="ECO:0000259" key="1">
    <source>
        <dbReference type="PROSITE" id="PS50234"/>
    </source>
</evidence>
<dbReference type="AlphaFoldDB" id="A0A286P3G1"/>
<dbReference type="SUPFAM" id="SSF53300">
    <property type="entry name" value="vWA-like"/>
    <property type="match status" value="1"/>
</dbReference>
<dbReference type="Gene3D" id="3.40.50.410">
    <property type="entry name" value="von Willebrand factor, type A domain"/>
    <property type="match status" value="1"/>
</dbReference>
<keyword evidence="3" id="KW-1185">Reference proteome</keyword>
<protein>
    <recommendedName>
        <fullName evidence="1">VWFA domain-containing protein</fullName>
    </recommendedName>
</protein>
<dbReference type="InterPro" id="IPR028274">
    <property type="entry name" value="TerY-C"/>
</dbReference>
<dbReference type="InterPro" id="IPR036465">
    <property type="entry name" value="vWFA_dom_sf"/>
</dbReference>
<proteinExistence type="predicted"/>
<dbReference type="Proteomes" id="UP000266313">
    <property type="component" value="Chromosome"/>
</dbReference>
<dbReference type="SMART" id="SM00327">
    <property type="entry name" value="VWA"/>
    <property type="match status" value="1"/>
</dbReference>